<name>A0AAV4X889_CAEEX</name>
<dbReference type="EMBL" id="BPLR01017404">
    <property type="protein sequence ID" value="GIY91330.1"/>
    <property type="molecule type" value="Genomic_DNA"/>
</dbReference>
<protein>
    <recommendedName>
        <fullName evidence="3">Secreted protein</fullName>
    </recommendedName>
</protein>
<gene>
    <name evidence="1" type="ORF">CEXT_700941</name>
</gene>
<organism evidence="1 2">
    <name type="scientific">Caerostris extrusa</name>
    <name type="common">Bark spider</name>
    <name type="synonym">Caerostris bankana</name>
    <dbReference type="NCBI Taxonomy" id="172846"/>
    <lineage>
        <taxon>Eukaryota</taxon>
        <taxon>Metazoa</taxon>
        <taxon>Ecdysozoa</taxon>
        <taxon>Arthropoda</taxon>
        <taxon>Chelicerata</taxon>
        <taxon>Arachnida</taxon>
        <taxon>Araneae</taxon>
        <taxon>Araneomorphae</taxon>
        <taxon>Entelegynae</taxon>
        <taxon>Araneoidea</taxon>
        <taxon>Araneidae</taxon>
        <taxon>Caerostris</taxon>
    </lineage>
</organism>
<dbReference type="AlphaFoldDB" id="A0AAV4X889"/>
<sequence length="89" mass="10694">MPNTTSLTWIVLHLSRIAPRFSWVMSVFPGSRFCFHVCVCRSAEVTEILEEKYIENMTWRAYSLYLNPMLNNRDTFNRRVFQRKTPFLE</sequence>
<comment type="caution">
    <text evidence="1">The sequence shown here is derived from an EMBL/GenBank/DDBJ whole genome shotgun (WGS) entry which is preliminary data.</text>
</comment>
<accession>A0AAV4X889</accession>
<keyword evidence="2" id="KW-1185">Reference proteome</keyword>
<evidence type="ECO:0008006" key="3">
    <source>
        <dbReference type="Google" id="ProtNLM"/>
    </source>
</evidence>
<evidence type="ECO:0000313" key="2">
    <source>
        <dbReference type="Proteomes" id="UP001054945"/>
    </source>
</evidence>
<proteinExistence type="predicted"/>
<dbReference type="Proteomes" id="UP001054945">
    <property type="component" value="Unassembled WGS sequence"/>
</dbReference>
<reference evidence="1 2" key="1">
    <citation type="submission" date="2021-06" db="EMBL/GenBank/DDBJ databases">
        <title>Caerostris extrusa draft genome.</title>
        <authorList>
            <person name="Kono N."/>
            <person name="Arakawa K."/>
        </authorList>
    </citation>
    <scope>NUCLEOTIDE SEQUENCE [LARGE SCALE GENOMIC DNA]</scope>
</reference>
<evidence type="ECO:0000313" key="1">
    <source>
        <dbReference type="EMBL" id="GIY91330.1"/>
    </source>
</evidence>